<gene>
    <name evidence="1" type="ORF">HG66A1_64670</name>
</gene>
<sequence>MTAHARQKNFMKTESLQPKRRRALLVCLAGLLLGVCAYCFTGEEPRPLTAEEQQLVGEWSDGTSTMTRSFHADRTISTSNSQYAGRWHIEEGKLKVVAWELFELPRSLSLSSIRLSWNSLQRHFEEEQYSWQIDFLEDGRTMTLNHPVDEQHPDGKWLWTKQMDR</sequence>
<protein>
    <submittedName>
        <fullName evidence="1">Uncharacterized protein</fullName>
    </submittedName>
</protein>
<keyword evidence="2" id="KW-1185">Reference proteome</keyword>
<name>A0A517PZ40_9PLAN</name>
<evidence type="ECO:0000313" key="2">
    <source>
        <dbReference type="Proteomes" id="UP000320421"/>
    </source>
</evidence>
<evidence type="ECO:0000313" key="1">
    <source>
        <dbReference type="EMBL" id="QDT24632.1"/>
    </source>
</evidence>
<dbReference type="EMBL" id="CP036266">
    <property type="protein sequence ID" value="QDT24632.1"/>
    <property type="molecule type" value="Genomic_DNA"/>
</dbReference>
<accession>A0A517PZ40</accession>
<dbReference type="AlphaFoldDB" id="A0A517PZ40"/>
<dbReference type="Proteomes" id="UP000320421">
    <property type="component" value="Chromosome"/>
</dbReference>
<proteinExistence type="predicted"/>
<reference evidence="1 2" key="1">
    <citation type="submission" date="2019-02" db="EMBL/GenBank/DDBJ databases">
        <title>Deep-cultivation of Planctomycetes and their phenomic and genomic characterization uncovers novel biology.</title>
        <authorList>
            <person name="Wiegand S."/>
            <person name="Jogler M."/>
            <person name="Boedeker C."/>
            <person name="Pinto D."/>
            <person name="Vollmers J."/>
            <person name="Rivas-Marin E."/>
            <person name="Kohn T."/>
            <person name="Peeters S.H."/>
            <person name="Heuer A."/>
            <person name="Rast P."/>
            <person name="Oberbeckmann S."/>
            <person name="Bunk B."/>
            <person name="Jeske O."/>
            <person name="Meyerdierks A."/>
            <person name="Storesund J.E."/>
            <person name="Kallscheuer N."/>
            <person name="Luecker S."/>
            <person name="Lage O.M."/>
            <person name="Pohl T."/>
            <person name="Merkel B.J."/>
            <person name="Hornburger P."/>
            <person name="Mueller R.-W."/>
            <person name="Bruemmer F."/>
            <person name="Labrenz M."/>
            <person name="Spormann A.M."/>
            <person name="Op den Camp H."/>
            <person name="Overmann J."/>
            <person name="Amann R."/>
            <person name="Jetten M.S.M."/>
            <person name="Mascher T."/>
            <person name="Medema M.H."/>
            <person name="Devos D.P."/>
            <person name="Kaster A.-K."/>
            <person name="Ovreas L."/>
            <person name="Rohde M."/>
            <person name="Galperin M.Y."/>
            <person name="Jogler C."/>
        </authorList>
    </citation>
    <scope>NUCLEOTIDE SEQUENCE [LARGE SCALE GENOMIC DNA]</scope>
    <source>
        <strain evidence="1 2">HG66A1</strain>
    </source>
</reference>
<organism evidence="1 2">
    <name type="scientific">Gimesia chilikensis</name>
    <dbReference type="NCBI Taxonomy" id="2605989"/>
    <lineage>
        <taxon>Bacteria</taxon>
        <taxon>Pseudomonadati</taxon>
        <taxon>Planctomycetota</taxon>
        <taxon>Planctomycetia</taxon>
        <taxon>Planctomycetales</taxon>
        <taxon>Planctomycetaceae</taxon>
        <taxon>Gimesia</taxon>
    </lineage>
</organism>